<protein>
    <submittedName>
        <fullName evidence="2">Uncharacterized protein</fullName>
    </submittedName>
</protein>
<evidence type="ECO:0000313" key="3">
    <source>
        <dbReference type="Proteomes" id="UP000464495"/>
    </source>
</evidence>
<dbReference type="KEGG" id="amaq:GO499_02480"/>
<keyword evidence="3" id="KW-1185">Reference proteome</keyword>
<dbReference type="Proteomes" id="UP000464495">
    <property type="component" value="Chromosome"/>
</dbReference>
<sequence>MPDLTKIATCCYCGSRTVLRLTARDRHELACASCGAALHNMKPLKAKPATAPKPSPSRPIHLPPKPRKSPKKRSRKRWMDVLEDVWDEIEDIFD</sequence>
<proteinExistence type="predicted"/>
<gene>
    <name evidence="2" type="ORF">GO499_02480</name>
</gene>
<evidence type="ECO:0000256" key="1">
    <source>
        <dbReference type="SAM" id="MobiDB-lite"/>
    </source>
</evidence>
<feature type="compositionally biased region" description="Pro residues" evidence="1">
    <location>
        <begin position="51"/>
        <end position="63"/>
    </location>
</feature>
<feature type="compositionally biased region" description="Basic residues" evidence="1">
    <location>
        <begin position="64"/>
        <end position="76"/>
    </location>
</feature>
<dbReference type="AlphaFoldDB" id="A0A6P1SXC5"/>
<reference evidence="2 3" key="1">
    <citation type="submission" date="2019-12" db="EMBL/GenBank/DDBJ databases">
        <title>Complete genome sequence of Algicella marina strain 9Alg 56(T) isolated from the red alga Tichocarpus crinitus.</title>
        <authorList>
            <person name="Kim S.-G."/>
            <person name="Nedashkovskaya O.I."/>
        </authorList>
    </citation>
    <scope>NUCLEOTIDE SEQUENCE [LARGE SCALE GENOMIC DNA]</scope>
    <source>
        <strain evidence="2 3">9Alg 56</strain>
    </source>
</reference>
<dbReference type="EMBL" id="CP046620">
    <property type="protein sequence ID" value="QHQ34131.1"/>
    <property type="molecule type" value="Genomic_DNA"/>
</dbReference>
<evidence type="ECO:0000313" key="2">
    <source>
        <dbReference type="EMBL" id="QHQ34131.1"/>
    </source>
</evidence>
<dbReference type="RefSeq" id="WP_161860702.1">
    <property type="nucleotide sequence ID" value="NZ_CP046620.1"/>
</dbReference>
<name>A0A6P1SXC5_9RHOB</name>
<accession>A0A6P1SXC5</accession>
<organism evidence="2 3">
    <name type="scientific">Algicella marina</name>
    <dbReference type="NCBI Taxonomy" id="2683284"/>
    <lineage>
        <taxon>Bacteria</taxon>
        <taxon>Pseudomonadati</taxon>
        <taxon>Pseudomonadota</taxon>
        <taxon>Alphaproteobacteria</taxon>
        <taxon>Rhodobacterales</taxon>
        <taxon>Paracoccaceae</taxon>
        <taxon>Algicella</taxon>
    </lineage>
</organism>
<feature type="region of interest" description="Disordered" evidence="1">
    <location>
        <begin position="45"/>
        <end position="76"/>
    </location>
</feature>